<name>A0A0V0ZN97_9BILA</name>
<accession>A0A0V0ZN97</accession>
<keyword evidence="2" id="KW-1185">Reference proteome</keyword>
<dbReference type="Proteomes" id="UP000054783">
    <property type="component" value="Unassembled WGS sequence"/>
</dbReference>
<comment type="caution">
    <text evidence="1">The sequence shown here is derived from an EMBL/GenBank/DDBJ whole genome shotgun (WGS) entry which is preliminary data.</text>
</comment>
<organism evidence="1 2">
    <name type="scientific">Trichinella patagoniensis</name>
    <dbReference type="NCBI Taxonomy" id="990121"/>
    <lineage>
        <taxon>Eukaryota</taxon>
        <taxon>Metazoa</taxon>
        <taxon>Ecdysozoa</taxon>
        <taxon>Nematoda</taxon>
        <taxon>Enoplea</taxon>
        <taxon>Dorylaimia</taxon>
        <taxon>Trichinellida</taxon>
        <taxon>Trichinellidae</taxon>
        <taxon>Trichinella</taxon>
    </lineage>
</organism>
<proteinExistence type="predicted"/>
<gene>
    <name evidence="1" type="ORF">T12_4097</name>
</gene>
<sequence>MTRFLGHWLVKHIVTSGKNEYLPVLFTEFRHYSSGNPISQCETDAQDTTPDQSESTLFALQDWKQHSVSSSLENN</sequence>
<protein>
    <submittedName>
        <fullName evidence="1">Uncharacterized protein</fullName>
    </submittedName>
</protein>
<evidence type="ECO:0000313" key="1">
    <source>
        <dbReference type="EMBL" id="KRY13963.1"/>
    </source>
</evidence>
<evidence type="ECO:0000313" key="2">
    <source>
        <dbReference type="Proteomes" id="UP000054783"/>
    </source>
</evidence>
<reference evidence="1 2" key="1">
    <citation type="submission" date="2015-01" db="EMBL/GenBank/DDBJ databases">
        <title>Evolution of Trichinella species and genotypes.</title>
        <authorList>
            <person name="Korhonen P.K."/>
            <person name="Edoardo P."/>
            <person name="Giuseppe L.R."/>
            <person name="Gasser R.B."/>
        </authorList>
    </citation>
    <scope>NUCLEOTIDE SEQUENCE [LARGE SCALE GENOMIC DNA]</scope>
    <source>
        <strain evidence="1">ISS2496</strain>
    </source>
</reference>
<dbReference type="EMBL" id="JYDQ01000127">
    <property type="protein sequence ID" value="KRY13963.1"/>
    <property type="molecule type" value="Genomic_DNA"/>
</dbReference>
<dbReference type="AlphaFoldDB" id="A0A0V0ZN97"/>